<dbReference type="OrthoDB" id="163794at2759"/>
<dbReference type="KEGG" id="dvv:114330531"/>
<protein>
    <submittedName>
        <fullName evidence="6">FUN14 domain-containing protein 1A-like</fullName>
    </submittedName>
</protein>
<evidence type="ECO:0000256" key="1">
    <source>
        <dbReference type="ARBA" id="ARBA00004374"/>
    </source>
</evidence>
<dbReference type="GO" id="GO:0000422">
    <property type="term" value="P:autophagy of mitochondrion"/>
    <property type="evidence" value="ECO:0007669"/>
    <property type="project" value="TreeGrafter"/>
</dbReference>
<evidence type="ECO:0000256" key="4">
    <source>
        <dbReference type="ARBA" id="ARBA00022989"/>
    </source>
</evidence>
<dbReference type="PANTHER" id="PTHR21346:SF0">
    <property type="entry name" value="RE45833P"/>
    <property type="match status" value="1"/>
</dbReference>
<evidence type="ECO:0000256" key="5">
    <source>
        <dbReference type="ARBA" id="ARBA00023136"/>
    </source>
</evidence>
<evidence type="ECO:0000256" key="2">
    <source>
        <dbReference type="ARBA" id="ARBA00009160"/>
    </source>
</evidence>
<name>A0A6P7FL04_DIAVI</name>
<evidence type="ECO:0000256" key="3">
    <source>
        <dbReference type="ARBA" id="ARBA00022692"/>
    </source>
</evidence>
<proteinExistence type="inferred from homology"/>
<dbReference type="InterPro" id="IPR007014">
    <property type="entry name" value="FUN14"/>
</dbReference>
<dbReference type="PANTHER" id="PTHR21346">
    <property type="entry name" value="FUN14 DOMAIN CONTAINING"/>
    <property type="match status" value="1"/>
</dbReference>
<reference evidence="6" key="1">
    <citation type="submission" date="2025-08" db="UniProtKB">
        <authorList>
            <consortium name="RefSeq"/>
        </authorList>
    </citation>
    <scope>IDENTIFICATION</scope>
    <source>
        <tissue evidence="6">Whole insect</tissue>
    </source>
</reference>
<comment type="similarity">
    <text evidence="2">Belongs to the FUN14 family.</text>
</comment>
<dbReference type="AlphaFoldDB" id="A0A6P7FL04"/>
<dbReference type="RefSeq" id="XP_028135687.1">
    <property type="nucleotide sequence ID" value="XM_028279886.1"/>
</dbReference>
<dbReference type="Pfam" id="PF04930">
    <property type="entry name" value="FUN14"/>
    <property type="match status" value="1"/>
</dbReference>
<comment type="subcellular location">
    <subcellularLocation>
        <location evidence="1">Mitochondrion outer membrane</location>
        <topology evidence="1">Multi-pass membrane protein</topology>
    </subcellularLocation>
</comment>
<gene>
    <name evidence="6" type="primary">LOC114330531</name>
</gene>
<evidence type="ECO:0000313" key="6">
    <source>
        <dbReference type="RefSeq" id="XP_028135687.1"/>
    </source>
</evidence>
<keyword evidence="4" id="KW-1133">Transmembrane helix</keyword>
<keyword evidence="3" id="KW-0812">Transmembrane</keyword>
<dbReference type="InParanoid" id="A0A6P7FL04"/>
<keyword evidence="5" id="KW-0472">Membrane</keyword>
<dbReference type="GO" id="GO:0005741">
    <property type="term" value="C:mitochondrial outer membrane"/>
    <property type="evidence" value="ECO:0007669"/>
    <property type="project" value="UniProtKB-SubCell"/>
</dbReference>
<accession>A0A6P7FL04</accession>
<organism evidence="6">
    <name type="scientific">Diabrotica virgifera virgifera</name>
    <name type="common">western corn rootworm</name>
    <dbReference type="NCBI Taxonomy" id="50390"/>
    <lineage>
        <taxon>Eukaryota</taxon>
        <taxon>Metazoa</taxon>
        <taxon>Ecdysozoa</taxon>
        <taxon>Arthropoda</taxon>
        <taxon>Hexapoda</taxon>
        <taxon>Insecta</taxon>
        <taxon>Pterygota</taxon>
        <taxon>Neoptera</taxon>
        <taxon>Endopterygota</taxon>
        <taxon>Coleoptera</taxon>
        <taxon>Polyphaga</taxon>
        <taxon>Cucujiformia</taxon>
        <taxon>Chrysomeloidea</taxon>
        <taxon>Chrysomelidae</taxon>
        <taxon>Galerucinae</taxon>
        <taxon>Diabroticina</taxon>
        <taxon>Diabroticites</taxon>
        <taxon>Diabrotica</taxon>
    </lineage>
</organism>
<sequence>MTVSSSTDTEKEDKKCPNSQLKKILHVLRNNAKSKQVVVGASAGFITGIVTTKIGKSAALALGGGMMLLQVLNEMEYININWDRVNDTVNNSVEENMVNGAALYLKKVKEFVKNKNVCIMYGFVGGFLIGIAI</sequence>